<keyword evidence="3" id="KW-1003">Cell membrane</keyword>
<evidence type="ECO:0000256" key="7">
    <source>
        <dbReference type="ARBA" id="ARBA00023180"/>
    </source>
</evidence>
<evidence type="ECO:0000256" key="3">
    <source>
        <dbReference type="ARBA" id="ARBA00022475"/>
    </source>
</evidence>
<gene>
    <name evidence="16" type="ORF">EB796_009884</name>
</gene>
<evidence type="ECO:0000256" key="10">
    <source>
        <dbReference type="ARBA" id="ARBA00044524"/>
    </source>
</evidence>
<dbReference type="InterPro" id="IPR031424">
    <property type="entry name" value="QVR-like"/>
</dbReference>
<dbReference type="Pfam" id="PF17064">
    <property type="entry name" value="QVR"/>
    <property type="match status" value="1"/>
</dbReference>
<name>A0A7J7K2J3_BUGNE</name>
<dbReference type="GO" id="GO:0032222">
    <property type="term" value="P:regulation of synaptic transmission, cholinergic"/>
    <property type="evidence" value="ECO:0007669"/>
    <property type="project" value="InterPro"/>
</dbReference>
<evidence type="ECO:0000256" key="11">
    <source>
        <dbReference type="ARBA" id="ARBA00044561"/>
    </source>
</evidence>
<keyword evidence="14" id="KW-1133">Transmembrane helix</keyword>
<comment type="subcellular location">
    <subcellularLocation>
        <location evidence="1">Cell membrane</location>
        <topology evidence="1">Lipid-anchor</topology>
        <topology evidence="1">GPI-anchor</topology>
        <orientation evidence="1">Extracellular side</orientation>
    </subcellularLocation>
    <subcellularLocation>
        <location evidence="9">Membrane raft</location>
        <topology evidence="9">Lipid-anchor</topology>
        <topology evidence="9">GPI-anchor</topology>
        <orientation evidence="9">Extracellular side</orientation>
    </subcellularLocation>
</comment>
<dbReference type="PANTHER" id="PTHR33562">
    <property type="entry name" value="ATILLA, ISOFORM B-RELATED-RELATED"/>
    <property type="match status" value="1"/>
</dbReference>
<evidence type="ECO:0000256" key="13">
    <source>
        <dbReference type="ARBA" id="ARBA00046769"/>
    </source>
</evidence>
<evidence type="ECO:0000313" key="16">
    <source>
        <dbReference type="EMBL" id="KAF6031806.1"/>
    </source>
</evidence>
<feature type="chain" id="PRO_5029543318" description="UPAR/Ly6 domain-containing protein qvr" evidence="15">
    <location>
        <begin position="20"/>
        <end position="141"/>
    </location>
</feature>
<evidence type="ECO:0000256" key="4">
    <source>
        <dbReference type="ARBA" id="ARBA00022729"/>
    </source>
</evidence>
<comment type="function">
    <text evidence="12">Bifunctional regulator of neuronal activity in the mushroom body, and possibly other regions of the brain, that acts as a signaling molecule required for homeostatic regulation of sleep under normal conditions and after sleep deprivation. Reduces neuronal excitability by enhancing Sh/shaker K(+) channel activity; possibly by stabilizing Sh/shaker to increase protein levels, accelerating its activation kinetics, slowing C-type inactivation and enhancing recovery from inactivation. Specifically affects the A-type K(+) current. Antagonizes nicotinic acetylcholine receptors (nAChRs) to reduce synaptic transmission, possibly by preventing their localization to the cell surface. Required for regulation of neuromuscular excitability and plasticity at neuromuscular junctions.</text>
</comment>
<keyword evidence="17" id="KW-1185">Reference proteome</keyword>
<comment type="similarity">
    <text evidence="2">Belongs to the quiver family.</text>
</comment>
<keyword evidence="6" id="KW-1015">Disulfide bond</keyword>
<evidence type="ECO:0000256" key="6">
    <source>
        <dbReference type="ARBA" id="ARBA00023157"/>
    </source>
</evidence>
<keyword evidence="14" id="KW-0472">Membrane</keyword>
<feature type="transmembrane region" description="Helical" evidence="14">
    <location>
        <begin position="119"/>
        <end position="140"/>
    </location>
</feature>
<evidence type="ECO:0000256" key="14">
    <source>
        <dbReference type="SAM" id="Phobius"/>
    </source>
</evidence>
<keyword evidence="4 15" id="KW-0732">Signal</keyword>
<organism evidence="16 17">
    <name type="scientific">Bugula neritina</name>
    <name type="common">Brown bryozoan</name>
    <name type="synonym">Sertularia neritina</name>
    <dbReference type="NCBI Taxonomy" id="10212"/>
    <lineage>
        <taxon>Eukaryota</taxon>
        <taxon>Metazoa</taxon>
        <taxon>Spiralia</taxon>
        <taxon>Lophotrochozoa</taxon>
        <taxon>Bryozoa</taxon>
        <taxon>Gymnolaemata</taxon>
        <taxon>Cheilostomatida</taxon>
        <taxon>Flustrina</taxon>
        <taxon>Buguloidea</taxon>
        <taxon>Bugulidae</taxon>
        <taxon>Bugula</taxon>
    </lineage>
</organism>
<evidence type="ECO:0000256" key="8">
    <source>
        <dbReference type="ARBA" id="ARBA00031037"/>
    </source>
</evidence>
<proteinExistence type="inferred from homology"/>
<comment type="caution">
    <text evidence="16">The sequence shown here is derived from an EMBL/GenBank/DDBJ whole genome shotgun (WGS) entry which is preliminary data.</text>
</comment>
<keyword evidence="14" id="KW-0812">Transmembrane</keyword>
<keyword evidence="5" id="KW-0090">Biological rhythms</keyword>
<dbReference type="EMBL" id="VXIV02001562">
    <property type="protein sequence ID" value="KAF6031806.1"/>
    <property type="molecule type" value="Genomic_DNA"/>
</dbReference>
<dbReference type="AlphaFoldDB" id="A0A7J7K2J3"/>
<comment type="subunit">
    <text evidence="13">Interacts (via loop 2 of the three-fingered Ly-6 domain) with Sh/shaker; this interaction may stabilize both components of the complex and may be required for targeting or retention of Sh/shaker to neural cell projections. Interacts (via loop 2 of the three-fingered Ly-6 domain) with nAChRalpha3 and potentially other nicotinic acetylcholine receptors; this interaction is required for antagonism of nicotinic acetylcholine receptors.</text>
</comment>
<evidence type="ECO:0000256" key="9">
    <source>
        <dbReference type="ARBA" id="ARBA00044499"/>
    </source>
</evidence>
<keyword evidence="7" id="KW-0325">Glycoprotein</keyword>
<evidence type="ECO:0000256" key="15">
    <source>
        <dbReference type="SAM" id="SignalP"/>
    </source>
</evidence>
<dbReference type="GO" id="GO:0005886">
    <property type="term" value="C:plasma membrane"/>
    <property type="evidence" value="ECO:0007669"/>
    <property type="project" value="UniProtKB-SubCell"/>
</dbReference>
<dbReference type="Proteomes" id="UP000593567">
    <property type="component" value="Unassembled WGS sequence"/>
</dbReference>
<dbReference type="InterPro" id="IPR050975">
    <property type="entry name" value="Sleep_regulator"/>
</dbReference>
<sequence>MEHVLLFSTLSLLFGLSLSQDMFFIDVIDCYKCVGKANNSSCSDPFVREEKDINEVKVIPCNRGACLKRLLKSNGTPMIMRTCTNELDFKLPLVNNVCQKESDGFGYLCMCGRDLCNRAVHRSAASSFVLFGVIFSLFVLM</sequence>
<accession>A0A7J7K2J3</accession>
<feature type="signal peptide" evidence="15">
    <location>
        <begin position="1"/>
        <end position="19"/>
    </location>
</feature>
<evidence type="ECO:0000313" key="17">
    <source>
        <dbReference type="Proteomes" id="UP000593567"/>
    </source>
</evidence>
<evidence type="ECO:0000256" key="2">
    <source>
        <dbReference type="ARBA" id="ARBA00010522"/>
    </source>
</evidence>
<dbReference type="GO" id="GO:0045121">
    <property type="term" value="C:membrane raft"/>
    <property type="evidence" value="ECO:0007669"/>
    <property type="project" value="UniProtKB-SubCell"/>
</dbReference>
<evidence type="ECO:0000256" key="12">
    <source>
        <dbReference type="ARBA" id="ARBA00045788"/>
    </source>
</evidence>
<dbReference type="OrthoDB" id="9991292at2759"/>
<dbReference type="PANTHER" id="PTHR33562:SF31">
    <property type="entry name" value="PROTEIN QUIVER"/>
    <property type="match status" value="1"/>
</dbReference>
<protein>
    <recommendedName>
        <fullName evidence="10">UPAR/Ly6 domain-containing protein qvr</fullName>
    </recommendedName>
    <alternativeName>
        <fullName evidence="11">Protein quiver</fullName>
    </alternativeName>
    <alternativeName>
        <fullName evidence="8">Protein sleepless</fullName>
    </alternativeName>
</protein>
<evidence type="ECO:0000256" key="5">
    <source>
        <dbReference type="ARBA" id="ARBA00023108"/>
    </source>
</evidence>
<evidence type="ECO:0000256" key="1">
    <source>
        <dbReference type="ARBA" id="ARBA00004471"/>
    </source>
</evidence>
<dbReference type="GO" id="GO:0048511">
    <property type="term" value="P:rhythmic process"/>
    <property type="evidence" value="ECO:0007669"/>
    <property type="project" value="UniProtKB-KW"/>
</dbReference>
<reference evidence="16" key="1">
    <citation type="submission" date="2020-06" db="EMBL/GenBank/DDBJ databases">
        <title>Draft genome of Bugula neritina, a colonial animal packing powerful symbionts and potential medicines.</title>
        <authorList>
            <person name="Rayko M."/>
        </authorList>
    </citation>
    <scope>NUCLEOTIDE SEQUENCE [LARGE SCALE GENOMIC DNA]</scope>
    <source>
        <strain evidence="16">Kwan_BN1</strain>
    </source>
</reference>
<dbReference type="GO" id="GO:0030431">
    <property type="term" value="P:sleep"/>
    <property type="evidence" value="ECO:0007669"/>
    <property type="project" value="InterPro"/>
</dbReference>